<gene>
    <name evidence="8" type="primary">LOC103722644</name>
</gene>
<dbReference type="OrthoDB" id="5835829at2759"/>
<evidence type="ECO:0000256" key="4">
    <source>
        <dbReference type="ARBA" id="ARBA00051827"/>
    </source>
</evidence>
<protein>
    <recommendedName>
        <fullName evidence="6">Glycosyltransferase</fullName>
        <ecNumber evidence="6">2.4.1.-</ecNumber>
    </recommendedName>
</protein>
<evidence type="ECO:0000256" key="1">
    <source>
        <dbReference type="ARBA" id="ARBA00009995"/>
    </source>
</evidence>
<dbReference type="RefSeq" id="XP_008811497.2">
    <property type="nucleotide sequence ID" value="XM_008813275.3"/>
</dbReference>
<accession>A0A8B7D250</accession>
<dbReference type="FunFam" id="3.40.50.2000:FF:000065">
    <property type="entry name" value="Glycosyltransferase"/>
    <property type="match status" value="1"/>
</dbReference>
<dbReference type="Pfam" id="PF00201">
    <property type="entry name" value="UDPGT"/>
    <property type="match status" value="1"/>
</dbReference>
<dbReference type="Proteomes" id="UP000228380">
    <property type="component" value="Chromosome 3"/>
</dbReference>
<dbReference type="Gene3D" id="3.40.50.2000">
    <property type="entry name" value="Glycogen Phosphorylase B"/>
    <property type="match status" value="2"/>
</dbReference>
<evidence type="ECO:0000313" key="8">
    <source>
        <dbReference type="RefSeq" id="XP_008811497.2"/>
    </source>
</evidence>
<evidence type="ECO:0000313" key="7">
    <source>
        <dbReference type="Proteomes" id="UP000228380"/>
    </source>
</evidence>
<dbReference type="GO" id="GO:0102970">
    <property type="term" value="F:7-deoxyloganetic acid glucosyltransferase activity"/>
    <property type="evidence" value="ECO:0007669"/>
    <property type="project" value="UniProtKB-EC"/>
</dbReference>
<dbReference type="SUPFAM" id="SSF53756">
    <property type="entry name" value="UDP-Glycosyltransferase/glycogen phosphorylase"/>
    <property type="match status" value="1"/>
</dbReference>
<evidence type="ECO:0000256" key="5">
    <source>
        <dbReference type="RuleBase" id="RU003718"/>
    </source>
</evidence>
<dbReference type="AlphaFoldDB" id="A0A8B7D250"/>
<dbReference type="PANTHER" id="PTHR11926:SF1392">
    <property type="entry name" value="GLYCOSYLTRANSFERASE"/>
    <property type="match status" value="1"/>
</dbReference>
<dbReference type="EC" id="2.4.1.-" evidence="6"/>
<comment type="catalytic activity">
    <reaction evidence="4">
        <text>7-deoxyloganetate + UDP-alpha-D-glucose = 7-deoxyloganate + UDP + H(+)</text>
        <dbReference type="Rhea" id="RHEA:39895"/>
        <dbReference type="ChEBI" id="CHEBI:15378"/>
        <dbReference type="ChEBI" id="CHEBI:58223"/>
        <dbReference type="ChEBI" id="CHEBI:58885"/>
        <dbReference type="ChEBI" id="CHEBI:76844"/>
        <dbReference type="ChEBI" id="CHEBI:76846"/>
        <dbReference type="EC" id="2.4.1.323"/>
    </reaction>
</comment>
<dbReference type="GeneID" id="103722644"/>
<dbReference type="PANTHER" id="PTHR11926">
    <property type="entry name" value="GLUCOSYL/GLUCURONOSYL TRANSFERASES"/>
    <property type="match status" value="1"/>
</dbReference>
<reference evidence="8" key="2">
    <citation type="submission" date="2025-08" db="UniProtKB">
        <authorList>
            <consortium name="RefSeq"/>
        </authorList>
    </citation>
    <scope>IDENTIFICATION</scope>
    <source>
        <tissue evidence="8">Young leaves</tissue>
    </source>
</reference>
<evidence type="ECO:0000256" key="6">
    <source>
        <dbReference type="RuleBase" id="RU362057"/>
    </source>
</evidence>
<comment type="similarity">
    <text evidence="1 5">Belongs to the UDP-glycosyltransferase family.</text>
</comment>
<dbReference type="GO" id="GO:0080043">
    <property type="term" value="F:quercetin 3-O-glucosyltransferase activity"/>
    <property type="evidence" value="ECO:0007669"/>
    <property type="project" value="TreeGrafter"/>
</dbReference>
<keyword evidence="2 5" id="KW-0328">Glycosyltransferase</keyword>
<dbReference type="GO" id="GO:0080044">
    <property type="term" value="F:quercetin 7-O-glucosyltransferase activity"/>
    <property type="evidence" value="ECO:0007669"/>
    <property type="project" value="TreeGrafter"/>
</dbReference>
<dbReference type="KEGG" id="pda:103722644"/>
<dbReference type="PROSITE" id="PS00375">
    <property type="entry name" value="UDPGT"/>
    <property type="match status" value="1"/>
</dbReference>
<keyword evidence="3 5" id="KW-0808">Transferase</keyword>
<name>A0A8B7D250_PHODC</name>
<reference evidence="7" key="1">
    <citation type="journal article" date="2019" name="Nat. Commun.">
        <title>Genome-wide association mapping of date palm fruit traits.</title>
        <authorList>
            <person name="Hazzouri K.M."/>
            <person name="Gros-Balthazard M."/>
            <person name="Flowers J.M."/>
            <person name="Copetti D."/>
            <person name="Lemansour A."/>
            <person name="Lebrun M."/>
            <person name="Masmoudi K."/>
            <person name="Ferrand S."/>
            <person name="Dhar M.I."/>
            <person name="Fresquez Z.A."/>
            <person name="Rosas U."/>
            <person name="Zhang J."/>
            <person name="Talag J."/>
            <person name="Lee S."/>
            <person name="Kudrna D."/>
            <person name="Powell R.F."/>
            <person name="Leitch I.J."/>
            <person name="Krueger R.R."/>
            <person name="Wing R.A."/>
            <person name="Amiri K.M.A."/>
            <person name="Purugganan M.D."/>
        </authorList>
    </citation>
    <scope>NUCLEOTIDE SEQUENCE [LARGE SCALE GENOMIC DNA]</scope>
    <source>
        <strain evidence="7">cv. Khalas</strain>
    </source>
</reference>
<keyword evidence="7" id="KW-1185">Reference proteome</keyword>
<dbReference type="FunFam" id="3.40.50.2000:FF:000040">
    <property type="entry name" value="UDP-glycosyltransferase 76C1"/>
    <property type="match status" value="1"/>
</dbReference>
<proteinExistence type="inferred from homology"/>
<dbReference type="InterPro" id="IPR002213">
    <property type="entry name" value="UDP_glucos_trans"/>
</dbReference>
<dbReference type="InterPro" id="IPR035595">
    <property type="entry name" value="UDP_glycos_trans_CS"/>
</dbReference>
<evidence type="ECO:0000256" key="3">
    <source>
        <dbReference type="ARBA" id="ARBA00022679"/>
    </source>
</evidence>
<dbReference type="CDD" id="cd03784">
    <property type="entry name" value="GT1_Gtf-like"/>
    <property type="match status" value="1"/>
</dbReference>
<organism evidence="7 8">
    <name type="scientific">Phoenix dactylifera</name>
    <name type="common">Date palm</name>
    <dbReference type="NCBI Taxonomy" id="42345"/>
    <lineage>
        <taxon>Eukaryota</taxon>
        <taxon>Viridiplantae</taxon>
        <taxon>Streptophyta</taxon>
        <taxon>Embryophyta</taxon>
        <taxon>Tracheophyta</taxon>
        <taxon>Spermatophyta</taxon>
        <taxon>Magnoliopsida</taxon>
        <taxon>Liliopsida</taxon>
        <taxon>Arecaceae</taxon>
        <taxon>Coryphoideae</taxon>
        <taxon>Phoeniceae</taxon>
        <taxon>Phoenix</taxon>
    </lineage>
</organism>
<evidence type="ECO:0000256" key="2">
    <source>
        <dbReference type="ARBA" id="ARBA00022676"/>
    </source>
</evidence>
<sequence length="499" mass="56189">MDVGNPIEMPKDSTAHVLIFPFPAQGHVNCMLKLGELLTKTGLHVTFLNTDYNHHRLSRYSAAYALLAESPRFRFESIPDGLADEDPRSVLHLMDLEESLRVRSAVLYRELLIKRGRRDDGKWPPVTCVIADGIMTFAVDIAEELGIPAIAFRTVSACSFWAYFRLPQLLQSGELPFPDEADLDEPVRSVPGMEAFLRRRDLPSFCRLAGDRTDRTFEFVTTVTANTNRARALILNTFESLEATALSPVRSHFPVTFAVGPLPALLRSYRSRCPSDPAVPPASSMPSATLWEEDRTCMTWLDSQPHKSVVYVSFGSLTLVSQEAFLEFWVGLVNSGQRFLWVVRPDLVGEEGRRWEEMLPVTEEVKVGTKERGCLVKWVPQEEVLAHPAVGCFLTHSGWNSTLESIVAGVPMLCWPFFADQQINSRFVSEVWKVGLDMKDLCSRSIVEKMVREMMEGPRAEEWRRSAKEMAKMARESVAEGGSSYTDFRRLISLITHGA</sequence>